<evidence type="ECO:0000256" key="3">
    <source>
        <dbReference type="ARBA" id="ARBA00004322"/>
    </source>
</evidence>
<dbReference type="Pfam" id="PF03372">
    <property type="entry name" value="Exo_endo_phos"/>
    <property type="match status" value="1"/>
</dbReference>
<protein>
    <submittedName>
        <fullName evidence="13">Endonuclease/exonuclease/phosphatase family protein</fullName>
    </submittedName>
</protein>
<feature type="region of interest" description="Disordered" evidence="11">
    <location>
        <begin position="1"/>
        <end position="34"/>
    </location>
</feature>
<dbReference type="GO" id="GO:0004519">
    <property type="term" value="F:endonuclease activity"/>
    <property type="evidence" value="ECO:0007669"/>
    <property type="project" value="UniProtKB-KW"/>
</dbReference>
<evidence type="ECO:0000256" key="2">
    <source>
        <dbReference type="ARBA" id="ARBA00001946"/>
    </source>
</evidence>
<dbReference type="GO" id="GO:0003697">
    <property type="term" value="F:single-stranded DNA binding"/>
    <property type="evidence" value="ECO:0007669"/>
    <property type="project" value="TreeGrafter"/>
</dbReference>
<dbReference type="EMBL" id="KN716191">
    <property type="protein sequence ID" value="KJH51099.1"/>
    <property type="molecule type" value="Genomic_DNA"/>
</dbReference>
<evidence type="ECO:0000259" key="12">
    <source>
        <dbReference type="Pfam" id="PF03372"/>
    </source>
</evidence>
<feature type="domain" description="Endonuclease/exonuclease/phosphatase" evidence="12">
    <location>
        <begin position="74"/>
        <end position="263"/>
    </location>
</feature>
<organism evidence="13 14">
    <name type="scientific">Dictyocaulus viviparus</name>
    <name type="common">Bovine lungworm</name>
    <dbReference type="NCBI Taxonomy" id="29172"/>
    <lineage>
        <taxon>Eukaryota</taxon>
        <taxon>Metazoa</taxon>
        <taxon>Ecdysozoa</taxon>
        <taxon>Nematoda</taxon>
        <taxon>Chromadorea</taxon>
        <taxon>Rhabditida</taxon>
        <taxon>Rhabditina</taxon>
        <taxon>Rhabditomorpha</taxon>
        <taxon>Strongyloidea</taxon>
        <taxon>Metastrongylidae</taxon>
        <taxon>Dictyocaulus</taxon>
    </lineage>
</organism>
<dbReference type="CDD" id="cd14273">
    <property type="entry name" value="UBA_TAP-C_like"/>
    <property type="match status" value="1"/>
</dbReference>
<keyword evidence="14" id="KW-1185">Reference proteome</keyword>
<dbReference type="InterPro" id="IPR005135">
    <property type="entry name" value="Endo/exonuclease/phosphatase"/>
</dbReference>
<dbReference type="PANTHER" id="PTHR15822">
    <property type="entry name" value="TRAF AND TNF RECEPTOR-ASSOCIATED PROTEIN"/>
    <property type="match status" value="1"/>
</dbReference>
<dbReference type="GO" id="GO:0016605">
    <property type="term" value="C:PML body"/>
    <property type="evidence" value="ECO:0007669"/>
    <property type="project" value="UniProtKB-SubCell"/>
</dbReference>
<evidence type="ECO:0000256" key="4">
    <source>
        <dbReference type="ARBA" id="ARBA00022722"/>
    </source>
</evidence>
<keyword evidence="7" id="KW-0378">Hydrolase</keyword>
<keyword evidence="5" id="KW-0479">Metal-binding</keyword>
<keyword evidence="4" id="KW-0540">Nuclease</keyword>
<keyword evidence="6" id="KW-0227">DNA damage</keyword>
<dbReference type="PANTHER" id="PTHR15822:SF4">
    <property type="entry name" value="TYROSYL-DNA PHOSPHODIESTERASE 2"/>
    <property type="match status" value="1"/>
</dbReference>
<gene>
    <name evidence="13" type="ORF">DICVIV_02766</name>
</gene>
<keyword evidence="10" id="KW-0539">Nucleus</keyword>
<dbReference type="InterPro" id="IPR051547">
    <property type="entry name" value="TDP2-like"/>
</dbReference>
<dbReference type="SUPFAM" id="SSF56219">
    <property type="entry name" value="DNase I-like"/>
    <property type="match status" value="1"/>
</dbReference>
<keyword evidence="9" id="KW-0234">DNA repair</keyword>
<dbReference type="Proteomes" id="UP000053766">
    <property type="component" value="Unassembled WGS sequence"/>
</dbReference>
<dbReference type="GO" id="GO:0004527">
    <property type="term" value="F:exonuclease activity"/>
    <property type="evidence" value="ECO:0007669"/>
    <property type="project" value="UniProtKB-KW"/>
</dbReference>
<evidence type="ECO:0000313" key="14">
    <source>
        <dbReference type="Proteomes" id="UP000053766"/>
    </source>
</evidence>
<evidence type="ECO:0000256" key="11">
    <source>
        <dbReference type="SAM" id="MobiDB-lite"/>
    </source>
</evidence>
<reference evidence="13 14" key="1">
    <citation type="submission" date="2013-11" db="EMBL/GenBank/DDBJ databases">
        <title>Draft genome of the bovine lungworm Dictyocaulus viviparus.</title>
        <authorList>
            <person name="Mitreva M."/>
        </authorList>
    </citation>
    <scope>NUCLEOTIDE SEQUENCE [LARGE SCALE GENOMIC DNA]</scope>
    <source>
        <strain evidence="13 14">HannoverDv2000</strain>
    </source>
</reference>
<evidence type="ECO:0000256" key="6">
    <source>
        <dbReference type="ARBA" id="ARBA00022763"/>
    </source>
</evidence>
<evidence type="ECO:0000256" key="9">
    <source>
        <dbReference type="ARBA" id="ARBA00023204"/>
    </source>
</evidence>
<comment type="subcellular location">
    <subcellularLocation>
        <location evidence="3">Nucleus</location>
        <location evidence="3">PML body</location>
    </subcellularLocation>
</comment>
<dbReference type="CDD" id="cd09080">
    <property type="entry name" value="TDP2"/>
    <property type="match status" value="1"/>
</dbReference>
<evidence type="ECO:0000256" key="10">
    <source>
        <dbReference type="ARBA" id="ARBA00023242"/>
    </source>
</evidence>
<dbReference type="AlphaFoldDB" id="A0A0D8Y513"/>
<evidence type="ECO:0000256" key="1">
    <source>
        <dbReference type="ARBA" id="ARBA00001936"/>
    </source>
</evidence>
<accession>A0A0D8Y513</accession>
<evidence type="ECO:0000256" key="8">
    <source>
        <dbReference type="ARBA" id="ARBA00022842"/>
    </source>
</evidence>
<dbReference type="Gene3D" id="3.60.10.10">
    <property type="entry name" value="Endonuclease/exonuclease/phosphatase"/>
    <property type="match status" value="1"/>
</dbReference>
<name>A0A0D8Y513_DICVI</name>
<dbReference type="GO" id="GO:0046872">
    <property type="term" value="F:metal ion binding"/>
    <property type="evidence" value="ECO:0007669"/>
    <property type="project" value="UniProtKB-KW"/>
</dbReference>
<dbReference type="GO" id="GO:0070260">
    <property type="term" value="F:5'-tyrosyl-DNA phosphodiesterase activity"/>
    <property type="evidence" value="ECO:0007669"/>
    <property type="project" value="TreeGrafter"/>
</dbReference>
<keyword evidence="13" id="KW-0269">Exonuclease</keyword>
<evidence type="ECO:0000313" key="13">
    <source>
        <dbReference type="EMBL" id="KJH51099.1"/>
    </source>
</evidence>
<comment type="cofactor">
    <cofactor evidence="1">
        <name>Mn(2+)</name>
        <dbReference type="ChEBI" id="CHEBI:29035"/>
    </cofactor>
</comment>
<dbReference type="GO" id="GO:0005737">
    <property type="term" value="C:cytoplasm"/>
    <property type="evidence" value="ECO:0007669"/>
    <property type="project" value="TreeGrafter"/>
</dbReference>
<reference evidence="14" key="2">
    <citation type="journal article" date="2016" name="Sci. Rep.">
        <title>Dictyocaulus viviparus genome, variome and transcriptome elucidate lungworm biology and support future intervention.</title>
        <authorList>
            <person name="McNulty S.N."/>
            <person name="Strube C."/>
            <person name="Rosa B.A."/>
            <person name="Martin J.C."/>
            <person name="Tyagi R."/>
            <person name="Choi Y.J."/>
            <person name="Wang Q."/>
            <person name="Hallsworth Pepin K."/>
            <person name="Zhang X."/>
            <person name="Ozersky P."/>
            <person name="Wilson R.K."/>
            <person name="Sternberg P.W."/>
            <person name="Gasser R.B."/>
            <person name="Mitreva M."/>
        </authorList>
    </citation>
    <scope>NUCLEOTIDE SEQUENCE [LARGE SCALE GENOMIC DNA]</scope>
    <source>
        <strain evidence="14">HannoverDv2000</strain>
    </source>
</reference>
<proteinExistence type="predicted"/>
<feature type="compositionally biased region" description="Polar residues" evidence="11">
    <location>
        <begin position="16"/>
        <end position="32"/>
    </location>
</feature>
<comment type="cofactor">
    <cofactor evidence="2">
        <name>Mg(2+)</name>
        <dbReference type="ChEBI" id="CHEBI:18420"/>
    </cofactor>
</comment>
<evidence type="ECO:0000256" key="7">
    <source>
        <dbReference type="ARBA" id="ARBA00022801"/>
    </source>
</evidence>
<keyword evidence="13" id="KW-0255">Endonuclease</keyword>
<evidence type="ECO:0000256" key="5">
    <source>
        <dbReference type="ARBA" id="ARBA00022723"/>
    </source>
</evidence>
<dbReference type="STRING" id="29172.A0A0D8Y513"/>
<keyword evidence="8" id="KW-0460">Magnesium</keyword>
<dbReference type="Gene3D" id="1.10.8.10">
    <property type="entry name" value="DNA helicase RuvA subunit, C-terminal domain"/>
    <property type="match status" value="1"/>
</dbReference>
<dbReference type="OrthoDB" id="9975959at2759"/>
<dbReference type="InterPro" id="IPR036691">
    <property type="entry name" value="Endo/exonu/phosph_ase_sf"/>
</dbReference>
<dbReference type="GO" id="GO:0006302">
    <property type="term" value="P:double-strand break repair"/>
    <property type="evidence" value="ECO:0007669"/>
    <property type="project" value="TreeGrafter"/>
</dbReference>
<sequence length="274" mass="31247">MSDDNYQTLPCKRIKTTSSTSEKQDGATSADSLDSARKETLTDFMSITNIDMNDALSILENVQWDVNGLEISLLSWNIDGLDGNSLSTRMKAVYKVINNINPDFVFLQEVVGKELSTIDRFSKLYNIFYSNKDYHYFTAILASKMFEVESHNVIHYVNSGMGRTLQMVVGRIGEQEVFLLNTHLESTKEHSKARKEQFQVCMEKIQEIISIHPSCLLFFGGDLNIRDDEVTNVVRGLADAWLAAGSNKQTEFTWDTTKNDNKHAFRARNREEYP</sequence>
<dbReference type="Pfam" id="PF14555">
    <property type="entry name" value="UBA_4"/>
    <property type="match status" value="1"/>
</dbReference>